<protein>
    <submittedName>
        <fullName evidence="2">Unkown protein</fullName>
    </submittedName>
</protein>
<reference evidence="2" key="1">
    <citation type="journal article" date="2013" name="PLoS ONE">
        <title>Gene expression in gut symbiotic organ of stinkbug affected by extracellular bacterial symbiont.</title>
        <authorList>
            <person name="Futahashi R."/>
            <person name="Tanaka K."/>
            <person name="Tanahashi M."/>
            <person name="Nikoh N."/>
            <person name="Kikuchi Y."/>
            <person name="Lee B.L."/>
            <person name="Fukatsu T."/>
        </authorList>
    </citation>
    <scope>NUCLEOTIDE SEQUENCE</scope>
    <source>
        <tissue evidence="2">Midgut</tissue>
    </source>
</reference>
<proteinExistence type="evidence at transcript level"/>
<dbReference type="AlphaFoldDB" id="R4WJG0"/>
<sequence length="199" mass="22461">MFHDFTAKNSVIWTVITLILINYVIFTEAENHRSNGSQNKPAVEKMCTSKLADGYTYSKPCNLTNTTEKIEEGHIAPVTDTEVADLNHHSVTENPQNIKQSPQPLNSIDLVVKPEEKLNNNTRFNITTGGIAALTCVSIAVVFYIGIMLWKHIVMNGYNNREILLNDEDIGDINDEDMRHFELKFLDKEGRVIDSPNGR</sequence>
<dbReference type="EMBL" id="AK417670">
    <property type="protein sequence ID" value="BAN20885.1"/>
    <property type="molecule type" value="mRNA"/>
</dbReference>
<evidence type="ECO:0000313" key="2">
    <source>
        <dbReference type="EMBL" id="BAN20885.1"/>
    </source>
</evidence>
<evidence type="ECO:0000256" key="1">
    <source>
        <dbReference type="SAM" id="Phobius"/>
    </source>
</evidence>
<keyword evidence="1" id="KW-0812">Transmembrane</keyword>
<feature type="transmembrane region" description="Helical" evidence="1">
    <location>
        <begin position="126"/>
        <end position="150"/>
    </location>
</feature>
<organism evidence="2">
    <name type="scientific">Riptortus pedestris</name>
    <name type="common">Bean bug</name>
    <dbReference type="NCBI Taxonomy" id="329032"/>
    <lineage>
        <taxon>Eukaryota</taxon>
        <taxon>Metazoa</taxon>
        <taxon>Ecdysozoa</taxon>
        <taxon>Arthropoda</taxon>
        <taxon>Hexapoda</taxon>
        <taxon>Insecta</taxon>
        <taxon>Pterygota</taxon>
        <taxon>Neoptera</taxon>
        <taxon>Paraneoptera</taxon>
        <taxon>Hemiptera</taxon>
        <taxon>Heteroptera</taxon>
        <taxon>Panheteroptera</taxon>
        <taxon>Pentatomomorpha</taxon>
        <taxon>Coreoidea</taxon>
        <taxon>Alydidae</taxon>
        <taxon>Riptortus</taxon>
    </lineage>
</organism>
<accession>R4WJG0</accession>
<feature type="transmembrane region" description="Helical" evidence="1">
    <location>
        <begin position="7"/>
        <end position="26"/>
    </location>
</feature>
<name>R4WJG0_RIPPE</name>
<keyword evidence="1" id="KW-1133">Transmembrane helix</keyword>
<keyword evidence="1" id="KW-0472">Membrane</keyword>